<evidence type="ECO:0000256" key="6">
    <source>
        <dbReference type="SAM" id="MobiDB-lite"/>
    </source>
</evidence>
<dbReference type="RefSeq" id="XP_014477963.1">
    <property type="nucleotide sequence ID" value="XM_014622477.1"/>
</dbReference>
<dbReference type="Gene3D" id="2.40.100.10">
    <property type="entry name" value="Cyclophilin-like"/>
    <property type="match status" value="1"/>
</dbReference>
<dbReference type="GO" id="GO:0006457">
    <property type="term" value="P:protein folding"/>
    <property type="evidence" value="ECO:0007669"/>
    <property type="project" value="InterPro"/>
</dbReference>
<comment type="similarity">
    <text evidence="4">Belongs to the cyclophilin-type PPIase family. PPIL3 subfamily.</text>
</comment>
<organism evidence="8 9">
    <name type="scientific">Dinoponera quadriceps</name>
    <name type="common">South American ant</name>
    <dbReference type="NCBI Taxonomy" id="609295"/>
    <lineage>
        <taxon>Eukaryota</taxon>
        <taxon>Metazoa</taxon>
        <taxon>Ecdysozoa</taxon>
        <taxon>Arthropoda</taxon>
        <taxon>Hexapoda</taxon>
        <taxon>Insecta</taxon>
        <taxon>Pterygota</taxon>
        <taxon>Neoptera</taxon>
        <taxon>Endopterygota</taxon>
        <taxon>Hymenoptera</taxon>
        <taxon>Apocrita</taxon>
        <taxon>Aculeata</taxon>
        <taxon>Formicoidea</taxon>
        <taxon>Formicidae</taxon>
        <taxon>Ponerinae</taxon>
        <taxon>Ponerini</taxon>
        <taxon>Dinoponera</taxon>
    </lineage>
</organism>
<evidence type="ECO:0000313" key="8">
    <source>
        <dbReference type="Proteomes" id="UP000515204"/>
    </source>
</evidence>
<dbReference type="SUPFAM" id="SSF50891">
    <property type="entry name" value="Cyclophilin-like"/>
    <property type="match status" value="1"/>
</dbReference>
<evidence type="ECO:0000313" key="9">
    <source>
        <dbReference type="RefSeq" id="XP_014477963.1"/>
    </source>
</evidence>
<dbReference type="AlphaFoldDB" id="A0A6P3XIY6"/>
<keyword evidence="2 5" id="KW-0697">Rotamase</keyword>
<dbReference type="GeneID" id="106746189"/>
<dbReference type="PANTHER" id="PTHR45625">
    <property type="entry name" value="PEPTIDYL-PROLYL CIS-TRANS ISOMERASE-RELATED"/>
    <property type="match status" value="1"/>
</dbReference>
<evidence type="ECO:0000256" key="5">
    <source>
        <dbReference type="RuleBase" id="RU363019"/>
    </source>
</evidence>
<dbReference type="EC" id="5.2.1.8" evidence="5"/>
<keyword evidence="3 5" id="KW-0413">Isomerase</keyword>
<dbReference type="GO" id="GO:0003755">
    <property type="term" value="F:peptidyl-prolyl cis-trans isomerase activity"/>
    <property type="evidence" value="ECO:0007669"/>
    <property type="project" value="UniProtKB-UniRule"/>
</dbReference>
<gene>
    <name evidence="9" type="primary">LOC106746189</name>
</gene>
<dbReference type="InterPro" id="IPR029000">
    <property type="entry name" value="Cyclophilin-like_dom_sf"/>
</dbReference>
<comment type="function">
    <text evidence="5">PPIases accelerate the folding of proteins. It catalyzes the cis-trans isomerization of proline imidic peptide bonds in oligopeptides.</text>
</comment>
<dbReference type="GO" id="GO:0071013">
    <property type="term" value="C:catalytic step 2 spliceosome"/>
    <property type="evidence" value="ECO:0007669"/>
    <property type="project" value="TreeGrafter"/>
</dbReference>
<dbReference type="PROSITE" id="PS50072">
    <property type="entry name" value="CSA_PPIASE_2"/>
    <property type="match status" value="1"/>
</dbReference>
<dbReference type="InterPro" id="IPR044666">
    <property type="entry name" value="Cyclophilin_A-like"/>
</dbReference>
<feature type="compositionally biased region" description="Basic and acidic residues" evidence="6">
    <location>
        <begin position="8"/>
        <end position="21"/>
    </location>
</feature>
<dbReference type="Proteomes" id="UP000515204">
    <property type="component" value="Unplaced"/>
</dbReference>
<protein>
    <recommendedName>
        <fullName evidence="5">Peptidyl-prolyl cis-trans isomerase</fullName>
        <shortName evidence="5">PPIase</shortName>
        <ecNumber evidence="5">5.2.1.8</ecNumber>
    </recommendedName>
</protein>
<dbReference type="PANTHER" id="PTHR45625:SF2">
    <property type="entry name" value="PEPTIDYL-PROLYL CIS-TRANS ISOMERASE-LIKE 3"/>
    <property type="match status" value="1"/>
</dbReference>
<accession>A0A6P3XIY6</accession>
<reference evidence="9" key="1">
    <citation type="submission" date="2025-08" db="UniProtKB">
        <authorList>
            <consortium name="RefSeq"/>
        </authorList>
    </citation>
    <scope>IDENTIFICATION</scope>
</reference>
<evidence type="ECO:0000256" key="4">
    <source>
        <dbReference type="ARBA" id="ARBA00038286"/>
    </source>
</evidence>
<dbReference type="OrthoDB" id="271386at2759"/>
<evidence type="ECO:0000256" key="2">
    <source>
        <dbReference type="ARBA" id="ARBA00023110"/>
    </source>
</evidence>
<comment type="catalytic activity">
    <reaction evidence="1 5">
        <text>[protein]-peptidylproline (omega=180) = [protein]-peptidylproline (omega=0)</text>
        <dbReference type="Rhea" id="RHEA:16237"/>
        <dbReference type="Rhea" id="RHEA-COMP:10747"/>
        <dbReference type="Rhea" id="RHEA-COMP:10748"/>
        <dbReference type="ChEBI" id="CHEBI:83833"/>
        <dbReference type="ChEBI" id="CHEBI:83834"/>
        <dbReference type="EC" id="5.2.1.8"/>
    </reaction>
</comment>
<name>A0A6P3XIY6_DINQU</name>
<dbReference type="PRINTS" id="PR00153">
    <property type="entry name" value="CSAPPISMRASE"/>
</dbReference>
<feature type="domain" description="PPIase cyclophilin-type" evidence="7">
    <location>
        <begin position="22"/>
        <end position="177"/>
    </location>
</feature>
<evidence type="ECO:0000256" key="1">
    <source>
        <dbReference type="ARBA" id="ARBA00000971"/>
    </source>
</evidence>
<proteinExistence type="inferred from homology"/>
<dbReference type="PIRSF" id="PIRSF001467">
    <property type="entry name" value="Peptidylpro_ismrse"/>
    <property type="match status" value="1"/>
</dbReference>
<keyword evidence="8" id="KW-1185">Reference proteome</keyword>
<feature type="region of interest" description="Disordered" evidence="6">
    <location>
        <begin position="1"/>
        <end position="23"/>
    </location>
</feature>
<evidence type="ECO:0000259" key="7">
    <source>
        <dbReference type="PROSITE" id="PS50072"/>
    </source>
</evidence>
<dbReference type="PROSITE" id="PS00170">
    <property type="entry name" value="CSA_PPIASE_1"/>
    <property type="match status" value="1"/>
</dbReference>
<dbReference type="FunFam" id="2.40.100.10:FF:000012">
    <property type="entry name" value="Peptidyl-prolyl cis-trans isomerase"/>
    <property type="match status" value="1"/>
</dbReference>
<evidence type="ECO:0000256" key="3">
    <source>
        <dbReference type="ARBA" id="ARBA00023235"/>
    </source>
</evidence>
<dbReference type="InterPro" id="IPR002130">
    <property type="entry name" value="Cyclophilin-type_PPIase_dom"/>
</dbReference>
<sequence>MNRHRLQRRSENARMNDESRGPFKSVTLHTDLGDIKIELFCEMCPKTCENFLALCASGYYNNCMFHRNIKGFIVQTGDPTQTGKGGTSIWNRKFEDEFKEELKHNARGLVSMANNGPNTNSSQFFITYAPQSHLDLKYTLFGKVIDGLETLEQLEKLPVNPKNYKPLAEIRINNVTIHANPLAG</sequence>
<dbReference type="CDD" id="cd01928">
    <property type="entry name" value="Cyclophilin_PPIL3_like"/>
    <property type="match status" value="1"/>
</dbReference>
<dbReference type="Pfam" id="PF00160">
    <property type="entry name" value="Pro_isomerase"/>
    <property type="match status" value="1"/>
</dbReference>
<dbReference type="InterPro" id="IPR020892">
    <property type="entry name" value="Cyclophilin-type_PPIase_CS"/>
</dbReference>
<dbReference type="KEGG" id="dqu:106746189"/>
<dbReference type="InterPro" id="IPR024936">
    <property type="entry name" value="Cyclophilin-type_PPIase"/>
</dbReference>